<accession>A0A5C1HYI6</accession>
<protein>
    <submittedName>
        <fullName evidence="1">Uncharacterized protein</fullName>
    </submittedName>
</protein>
<keyword evidence="2" id="KW-1185">Reference proteome</keyword>
<evidence type="ECO:0000313" key="2">
    <source>
        <dbReference type="Proteomes" id="UP000251402"/>
    </source>
</evidence>
<dbReference type="KEGG" id="mrub:DEO27_009340"/>
<dbReference type="Proteomes" id="UP000251402">
    <property type="component" value="Chromosome"/>
</dbReference>
<proteinExistence type="predicted"/>
<dbReference type="AlphaFoldDB" id="A0A5C1HYI6"/>
<dbReference type="RefSeq" id="WP_112569088.1">
    <property type="nucleotide sequence ID" value="NZ_CP043450.1"/>
</dbReference>
<reference evidence="1" key="1">
    <citation type="submission" date="2019-08" db="EMBL/GenBank/DDBJ databases">
        <title>Comparative genome analysis confer to the adaptation heavy metal polluted environment.</title>
        <authorList>
            <person name="Li Y."/>
        </authorList>
    </citation>
    <scope>NUCLEOTIDE SEQUENCE [LARGE SCALE GENOMIC DNA]</scope>
    <source>
        <strain evidence="1">P1</strain>
    </source>
</reference>
<sequence length="202" mass="22745">MKFLVPAFLFLLLLVVIIIVRKSARAKSSGSVGLLVNPAENDNGAVDINLSIDHKTKLDSSTVYDLKATYKNKLVGFKIEIPDKGKQNERGFGNGITIKTLGKQSDDFRNALSDIYGLGISAKKFPEKVNVSYVDLHQFAKSYTQKSIENSPYSTELKLLFQSDKGNLAELYLNIRNDEKVMEFAEKDEEYRKPLVEFLTQQ</sequence>
<dbReference type="OrthoDB" id="2989979at2"/>
<gene>
    <name evidence="1" type="ORF">DEO27_009340</name>
</gene>
<name>A0A5C1HYI6_9SPHI</name>
<evidence type="ECO:0000313" key="1">
    <source>
        <dbReference type="EMBL" id="QEM10220.1"/>
    </source>
</evidence>
<organism evidence="1 2">
    <name type="scientific">Mucilaginibacter rubeus</name>
    <dbReference type="NCBI Taxonomy" id="2027860"/>
    <lineage>
        <taxon>Bacteria</taxon>
        <taxon>Pseudomonadati</taxon>
        <taxon>Bacteroidota</taxon>
        <taxon>Sphingobacteriia</taxon>
        <taxon>Sphingobacteriales</taxon>
        <taxon>Sphingobacteriaceae</taxon>
        <taxon>Mucilaginibacter</taxon>
    </lineage>
</organism>
<dbReference type="EMBL" id="CP043450">
    <property type="protein sequence ID" value="QEM10220.1"/>
    <property type="molecule type" value="Genomic_DNA"/>
</dbReference>